<dbReference type="CDD" id="cd04301">
    <property type="entry name" value="NAT_SF"/>
    <property type="match status" value="1"/>
</dbReference>
<dbReference type="Proteomes" id="UP000615755">
    <property type="component" value="Unassembled WGS sequence"/>
</dbReference>
<dbReference type="SUPFAM" id="SSF55729">
    <property type="entry name" value="Acyl-CoA N-acyltransferases (Nat)"/>
    <property type="match status" value="1"/>
</dbReference>
<dbReference type="PANTHER" id="PTHR43233:SF1">
    <property type="entry name" value="FAMILY N-ACETYLTRANSFERASE, PUTATIVE (AFU_ORTHOLOGUE AFUA_6G03350)-RELATED"/>
    <property type="match status" value="1"/>
</dbReference>
<comment type="caution">
    <text evidence="2">The sequence shown here is derived from an EMBL/GenBank/DDBJ whole genome shotgun (WGS) entry which is preliminary data.</text>
</comment>
<feature type="domain" description="N-acetyltransferase" evidence="1">
    <location>
        <begin position="2"/>
        <end position="138"/>
    </location>
</feature>
<evidence type="ECO:0000259" key="1">
    <source>
        <dbReference type="PROSITE" id="PS51186"/>
    </source>
</evidence>
<reference evidence="2 3" key="1">
    <citation type="submission" date="2015-03" db="EMBL/GenBank/DDBJ databases">
        <title>Genome sequence of Pseudoalteromonas aurantia.</title>
        <authorList>
            <person name="Xie B.-B."/>
            <person name="Rong J.-C."/>
            <person name="Qin Q.-L."/>
            <person name="Zhang Y.-Z."/>
        </authorList>
    </citation>
    <scope>NUCLEOTIDE SEQUENCE [LARGE SCALE GENOMIC DNA]</scope>
    <source>
        <strain evidence="2 3">208</strain>
    </source>
</reference>
<gene>
    <name evidence="2" type="ORF">PAUR_a1215</name>
</gene>
<evidence type="ECO:0000313" key="3">
    <source>
        <dbReference type="Proteomes" id="UP000615755"/>
    </source>
</evidence>
<dbReference type="InterPro" id="IPR000182">
    <property type="entry name" value="GNAT_dom"/>
</dbReference>
<protein>
    <recommendedName>
        <fullName evidence="1">N-acetyltransferase domain-containing protein</fullName>
    </recommendedName>
</protein>
<dbReference type="InterPro" id="IPR016181">
    <property type="entry name" value="Acyl_CoA_acyltransferase"/>
</dbReference>
<dbReference type="Pfam" id="PF13508">
    <property type="entry name" value="Acetyltransf_7"/>
    <property type="match status" value="1"/>
</dbReference>
<dbReference type="Gene3D" id="3.40.630.30">
    <property type="match status" value="1"/>
</dbReference>
<sequence>MQLIHTLSATQFDEVYRYLAQRSYWSKGIDKSLLKRALQHSLCFALVDGKQLLAFGRVVTDHATFANLLDVFVLEQYRGQGLGKKLIDAVMTHPDLQTLRRFTLATKDAHGLYQQFGFTPIADPNIAMEKYVASIYAV</sequence>
<organism evidence="2 3">
    <name type="scientific">Pseudoalteromonas aurantia 208</name>
    <dbReference type="NCBI Taxonomy" id="1314867"/>
    <lineage>
        <taxon>Bacteria</taxon>
        <taxon>Pseudomonadati</taxon>
        <taxon>Pseudomonadota</taxon>
        <taxon>Gammaproteobacteria</taxon>
        <taxon>Alteromonadales</taxon>
        <taxon>Pseudoalteromonadaceae</taxon>
        <taxon>Pseudoalteromonas</taxon>
    </lineage>
</organism>
<dbReference type="PANTHER" id="PTHR43233">
    <property type="entry name" value="FAMILY N-ACETYLTRANSFERASE, PUTATIVE (AFU_ORTHOLOGUE AFUA_6G03350)-RELATED"/>
    <property type="match status" value="1"/>
</dbReference>
<accession>A0ABR9EAC3</accession>
<keyword evidence="3" id="KW-1185">Reference proteome</keyword>
<dbReference type="InterPro" id="IPR053144">
    <property type="entry name" value="Acetyltransferase_Butenolide"/>
</dbReference>
<proteinExistence type="predicted"/>
<dbReference type="RefSeq" id="WP_192507154.1">
    <property type="nucleotide sequence ID" value="NZ_AQGV01000012.1"/>
</dbReference>
<dbReference type="EMBL" id="AQGV01000012">
    <property type="protein sequence ID" value="MBE0367777.1"/>
    <property type="molecule type" value="Genomic_DNA"/>
</dbReference>
<name>A0ABR9EAC3_9GAMM</name>
<evidence type="ECO:0000313" key="2">
    <source>
        <dbReference type="EMBL" id="MBE0367777.1"/>
    </source>
</evidence>
<dbReference type="PROSITE" id="PS51186">
    <property type="entry name" value="GNAT"/>
    <property type="match status" value="1"/>
</dbReference>